<sequence>MIKHCKRLEGLDEDGVHIVGTEVIANTVNISTGASICCRLWCKIAKDLVANPKCSLLVAKDPKDRTDLIITLHGDVSSHMNKDHAEDTKLIVQHSTSIPALDCGAALLKVDKLATGHNADDIAETDLLNILRVLQIFAEIIKDMTLITYYTGHVDYITNQEHDDCDSMMTLLLAKDPSNSLLIYPDKRGNIARFINGINNHTPEGRKKQNLKCARYSVNGECQVLLGERLYYDYNGYEHEYLTHHFVYDPRRYSSNEFA</sequence>
<name>A0ACC0IU95_9ERIC</name>
<evidence type="ECO:0000313" key="2">
    <source>
        <dbReference type="Proteomes" id="UP001060215"/>
    </source>
</evidence>
<keyword evidence="2" id="KW-1185">Reference proteome</keyword>
<protein>
    <submittedName>
        <fullName evidence="1">Histone-lysine N-methyltransferase ATXR5</fullName>
    </submittedName>
</protein>
<proteinExistence type="predicted"/>
<dbReference type="EMBL" id="CM045758">
    <property type="protein sequence ID" value="KAI8029215.1"/>
    <property type="molecule type" value="Genomic_DNA"/>
</dbReference>
<organism evidence="1 2">
    <name type="scientific">Camellia lanceoleosa</name>
    <dbReference type="NCBI Taxonomy" id="1840588"/>
    <lineage>
        <taxon>Eukaryota</taxon>
        <taxon>Viridiplantae</taxon>
        <taxon>Streptophyta</taxon>
        <taxon>Embryophyta</taxon>
        <taxon>Tracheophyta</taxon>
        <taxon>Spermatophyta</taxon>
        <taxon>Magnoliopsida</taxon>
        <taxon>eudicotyledons</taxon>
        <taxon>Gunneridae</taxon>
        <taxon>Pentapetalae</taxon>
        <taxon>asterids</taxon>
        <taxon>Ericales</taxon>
        <taxon>Theaceae</taxon>
        <taxon>Camellia</taxon>
    </lineage>
</organism>
<accession>A0ACC0IU95</accession>
<gene>
    <name evidence="1" type="ORF">LOK49_LG01G02445</name>
</gene>
<reference evidence="1 2" key="1">
    <citation type="journal article" date="2022" name="Plant J.">
        <title>Chromosome-level genome of Camellia lanceoleosa provides a valuable resource for understanding genome evolution and self-incompatibility.</title>
        <authorList>
            <person name="Gong W."/>
            <person name="Xiao S."/>
            <person name="Wang L."/>
            <person name="Liao Z."/>
            <person name="Chang Y."/>
            <person name="Mo W."/>
            <person name="Hu G."/>
            <person name="Li W."/>
            <person name="Zhao G."/>
            <person name="Zhu H."/>
            <person name="Hu X."/>
            <person name="Ji K."/>
            <person name="Xiang X."/>
            <person name="Song Q."/>
            <person name="Yuan D."/>
            <person name="Jin S."/>
            <person name="Zhang L."/>
        </authorList>
    </citation>
    <scope>NUCLEOTIDE SEQUENCE [LARGE SCALE GENOMIC DNA]</scope>
    <source>
        <strain evidence="1">SQ_2022a</strain>
    </source>
</reference>
<evidence type="ECO:0000313" key="1">
    <source>
        <dbReference type="EMBL" id="KAI8029215.1"/>
    </source>
</evidence>
<comment type="caution">
    <text evidence="1">The sequence shown here is derived from an EMBL/GenBank/DDBJ whole genome shotgun (WGS) entry which is preliminary data.</text>
</comment>
<dbReference type="Proteomes" id="UP001060215">
    <property type="component" value="Chromosome 1"/>
</dbReference>